<feature type="domain" description="Glycosyl transferase CAP10" evidence="3">
    <location>
        <begin position="76"/>
        <end position="327"/>
    </location>
</feature>
<dbReference type="Gramene" id="EFJ34614">
    <property type="protein sequence ID" value="EFJ34614"/>
    <property type="gene ID" value="SELMODRAFT_63143"/>
</dbReference>
<dbReference type="KEGG" id="smo:SELMODRAFT_63143"/>
<dbReference type="InterPro" id="IPR006598">
    <property type="entry name" value="CAP10"/>
</dbReference>
<feature type="non-terminal residue" evidence="4">
    <location>
        <position position="342"/>
    </location>
</feature>
<dbReference type="InParanoid" id="D8R0N7"/>
<dbReference type="PANTHER" id="PTHR12203">
    <property type="entry name" value="KDEL LYS-ASP-GLU-LEU CONTAINING - RELATED"/>
    <property type="match status" value="1"/>
</dbReference>
<organism evidence="5">
    <name type="scientific">Selaginella moellendorffii</name>
    <name type="common">Spikemoss</name>
    <dbReference type="NCBI Taxonomy" id="88036"/>
    <lineage>
        <taxon>Eukaryota</taxon>
        <taxon>Viridiplantae</taxon>
        <taxon>Streptophyta</taxon>
        <taxon>Embryophyta</taxon>
        <taxon>Tracheophyta</taxon>
        <taxon>Lycopodiopsida</taxon>
        <taxon>Selaginellales</taxon>
        <taxon>Selaginellaceae</taxon>
        <taxon>Selaginella</taxon>
    </lineage>
</organism>
<dbReference type="EMBL" id="GL377569">
    <property type="protein sequence ID" value="EFJ34614.1"/>
    <property type="molecule type" value="Genomic_DNA"/>
</dbReference>
<dbReference type="Proteomes" id="UP000001514">
    <property type="component" value="Unassembled WGS sequence"/>
</dbReference>
<dbReference type="PANTHER" id="PTHR12203:SF35">
    <property type="entry name" value="PROTEIN O-GLUCOSYLTRANSFERASE 1"/>
    <property type="match status" value="1"/>
</dbReference>
<dbReference type="HOGENOM" id="CLU_027109_0_0_1"/>
<evidence type="ECO:0000313" key="5">
    <source>
        <dbReference type="Proteomes" id="UP000001514"/>
    </source>
</evidence>
<proteinExistence type="inferred from homology"/>
<accession>D8R0N7</accession>
<sequence length="342" mass="39647">AASCPRYFARIREHLAPWRSTGITRRSLDRRQRLGSMRVAILGGRMYVRAYGDCPQSRSVFSLWGLLLMLERFGDRVPDVEFVLNCKDRPIVPRDGSYGGVPSPVLSYCSHRHSLDIPFPDYSFWGWPEVNIRPWEQESQEIFQGSQDVEWNKRQPLAFWKGNLRMGKLRNLLARCNSTEFGTLVFDQNWIAEANVGYANSKLCKQCNQRHGYSPLYNIYAEGAAWSASLKYKMACGSTLLYLDSEYDEFFTKGLLPNIHFMPISSKEEEMCQSLRDAVNWGNSHAHEAQNIGRSGQAFMREQVNIDQVYNYMFHLLSEYSRLQRFTPEIPRGGRFFCRRAL</sequence>
<keyword evidence="2 4" id="KW-0808">Transferase</keyword>
<keyword evidence="5" id="KW-1185">Reference proteome</keyword>
<name>D8R0N7_SELML</name>
<evidence type="ECO:0000313" key="4">
    <source>
        <dbReference type="EMBL" id="EFJ34614.1"/>
    </source>
</evidence>
<evidence type="ECO:0000259" key="3">
    <source>
        <dbReference type="SMART" id="SM00672"/>
    </source>
</evidence>
<feature type="non-terminal residue" evidence="4">
    <location>
        <position position="1"/>
    </location>
</feature>
<dbReference type="GO" id="GO:0016740">
    <property type="term" value="F:transferase activity"/>
    <property type="evidence" value="ECO:0007669"/>
    <property type="project" value="UniProtKB-KW"/>
</dbReference>
<reference evidence="4 5" key="1">
    <citation type="journal article" date="2011" name="Science">
        <title>The Selaginella genome identifies genetic changes associated with the evolution of vascular plants.</title>
        <authorList>
            <person name="Banks J.A."/>
            <person name="Nishiyama T."/>
            <person name="Hasebe M."/>
            <person name="Bowman J.L."/>
            <person name="Gribskov M."/>
            <person name="dePamphilis C."/>
            <person name="Albert V.A."/>
            <person name="Aono N."/>
            <person name="Aoyama T."/>
            <person name="Ambrose B.A."/>
            <person name="Ashton N.W."/>
            <person name="Axtell M.J."/>
            <person name="Barker E."/>
            <person name="Barker M.S."/>
            <person name="Bennetzen J.L."/>
            <person name="Bonawitz N.D."/>
            <person name="Chapple C."/>
            <person name="Cheng C."/>
            <person name="Correa L.G."/>
            <person name="Dacre M."/>
            <person name="DeBarry J."/>
            <person name="Dreyer I."/>
            <person name="Elias M."/>
            <person name="Engstrom E.M."/>
            <person name="Estelle M."/>
            <person name="Feng L."/>
            <person name="Finet C."/>
            <person name="Floyd S.K."/>
            <person name="Frommer W.B."/>
            <person name="Fujita T."/>
            <person name="Gramzow L."/>
            <person name="Gutensohn M."/>
            <person name="Harholt J."/>
            <person name="Hattori M."/>
            <person name="Heyl A."/>
            <person name="Hirai T."/>
            <person name="Hiwatashi Y."/>
            <person name="Ishikawa M."/>
            <person name="Iwata M."/>
            <person name="Karol K.G."/>
            <person name="Koehler B."/>
            <person name="Kolukisaoglu U."/>
            <person name="Kubo M."/>
            <person name="Kurata T."/>
            <person name="Lalonde S."/>
            <person name="Li K."/>
            <person name="Li Y."/>
            <person name="Litt A."/>
            <person name="Lyons E."/>
            <person name="Manning G."/>
            <person name="Maruyama T."/>
            <person name="Michael T.P."/>
            <person name="Mikami K."/>
            <person name="Miyazaki S."/>
            <person name="Morinaga S."/>
            <person name="Murata T."/>
            <person name="Mueller-Roeber B."/>
            <person name="Nelson D.R."/>
            <person name="Obara M."/>
            <person name="Oguri Y."/>
            <person name="Olmstead R.G."/>
            <person name="Onodera N."/>
            <person name="Petersen B.L."/>
            <person name="Pils B."/>
            <person name="Prigge M."/>
            <person name="Rensing S.A."/>
            <person name="Riano-Pachon D.M."/>
            <person name="Roberts A.W."/>
            <person name="Sato Y."/>
            <person name="Scheller H.V."/>
            <person name="Schulz B."/>
            <person name="Schulz C."/>
            <person name="Shakirov E.V."/>
            <person name="Shibagaki N."/>
            <person name="Shinohara N."/>
            <person name="Shippen D.E."/>
            <person name="Soerensen I."/>
            <person name="Sotooka R."/>
            <person name="Sugimoto N."/>
            <person name="Sugita M."/>
            <person name="Sumikawa N."/>
            <person name="Tanurdzic M."/>
            <person name="Theissen G."/>
            <person name="Ulvskov P."/>
            <person name="Wakazuki S."/>
            <person name="Weng J.K."/>
            <person name="Willats W.W."/>
            <person name="Wipf D."/>
            <person name="Wolf P.G."/>
            <person name="Yang L."/>
            <person name="Zimmer A.D."/>
            <person name="Zhu Q."/>
            <person name="Mitros T."/>
            <person name="Hellsten U."/>
            <person name="Loque D."/>
            <person name="Otillar R."/>
            <person name="Salamov A."/>
            <person name="Schmutz J."/>
            <person name="Shapiro H."/>
            <person name="Lindquist E."/>
            <person name="Lucas S."/>
            <person name="Rokhsar D."/>
            <person name="Grigoriev I.V."/>
        </authorList>
    </citation>
    <scope>NUCLEOTIDE SEQUENCE [LARGE SCALE GENOMIC DNA]</scope>
</reference>
<dbReference type="InterPro" id="IPR051091">
    <property type="entry name" value="O-Glucosyltr/Glycosyltrsf_90"/>
</dbReference>
<dbReference type="OMA" id="RDMANFR"/>
<protein>
    <submittedName>
        <fullName evidence="4">Glycosyltransferase, CAZy family GT90</fullName>
    </submittedName>
</protein>
<dbReference type="SMART" id="SM00672">
    <property type="entry name" value="CAP10"/>
    <property type="match status" value="1"/>
</dbReference>
<evidence type="ECO:0000256" key="2">
    <source>
        <dbReference type="ARBA" id="ARBA00022679"/>
    </source>
</evidence>
<dbReference type="eggNOG" id="KOG2458">
    <property type="taxonomic scope" value="Eukaryota"/>
</dbReference>
<evidence type="ECO:0000256" key="1">
    <source>
        <dbReference type="ARBA" id="ARBA00010118"/>
    </source>
</evidence>
<dbReference type="Pfam" id="PF05686">
    <property type="entry name" value="Glyco_transf_90"/>
    <property type="match status" value="1"/>
</dbReference>
<dbReference type="AlphaFoldDB" id="D8R0N7"/>
<gene>
    <name evidence="4" type="primary">GT90B1</name>
    <name evidence="4" type="ORF">SELMODRAFT_63143</name>
</gene>
<comment type="similarity">
    <text evidence="1">Belongs to the glycosyltransferase 90 family.</text>
</comment>